<dbReference type="SUPFAM" id="SSF48334">
    <property type="entry name" value="DNA repair protein MutS, domain III"/>
    <property type="match status" value="1"/>
</dbReference>
<dbReference type="InterPro" id="IPR005748">
    <property type="entry name" value="DNA_mismatch_repair_MutS"/>
</dbReference>
<dbReference type="SUPFAM" id="SSF55271">
    <property type="entry name" value="DNA repair protein MutS, domain I"/>
    <property type="match status" value="1"/>
</dbReference>
<comment type="function">
    <text evidence="8 9">This protein is involved in the repair of mismatches in DNA. It is possible that it carries out the mismatch recognition step. This protein has a weak ATPase activity.</text>
</comment>
<dbReference type="PATRIC" id="fig|1618350.3.peg.1041"/>
<evidence type="ECO:0000313" key="12">
    <source>
        <dbReference type="EMBL" id="KKP69083.1"/>
    </source>
</evidence>
<evidence type="ECO:0000256" key="9">
    <source>
        <dbReference type="HAMAP-Rule" id="MF_00096"/>
    </source>
</evidence>
<dbReference type="Gene3D" id="3.30.420.110">
    <property type="entry name" value="MutS, connector domain"/>
    <property type="match status" value="1"/>
</dbReference>
<evidence type="ECO:0000256" key="4">
    <source>
        <dbReference type="ARBA" id="ARBA00022763"/>
    </source>
</evidence>
<feature type="domain" description="DNA mismatch repair proteins mutS family" evidence="11">
    <location>
        <begin position="703"/>
        <end position="719"/>
    </location>
</feature>
<keyword evidence="4 9" id="KW-0227">DNA damage</keyword>
<name>A0A0G0BI49_UNCC3</name>
<dbReference type="GO" id="GO:0003684">
    <property type="term" value="F:damaged DNA binding"/>
    <property type="evidence" value="ECO:0007669"/>
    <property type="project" value="UniProtKB-UniRule"/>
</dbReference>
<dbReference type="InterPro" id="IPR045076">
    <property type="entry name" value="MutS"/>
</dbReference>
<dbReference type="InterPro" id="IPR036678">
    <property type="entry name" value="MutS_con_dom_sf"/>
</dbReference>
<dbReference type="Pfam" id="PF05192">
    <property type="entry name" value="MutS_III"/>
    <property type="match status" value="1"/>
</dbReference>
<accession>A0A0G0BI49</accession>
<keyword evidence="3 9" id="KW-0547">Nucleotide-binding</keyword>
<evidence type="ECO:0000256" key="8">
    <source>
        <dbReference type="ARBA" id="ARBA00024647"/>
    </source>
</evidence>
<dbReference type="GO" id="GO:0006298">
    <property type="term" value="P:mismatch repair"/>
    <property type="evidence" value="ECO:0007669"/>
    <property type="project" value="UniProtKB-UniRule"/>
</dbReference>
<dbReference type="Gene3D" id="3.40.1170.10">
    <property type="entry name" value="DNA repair protein MutS, domain I"/>
    <property type="match status" value="1"/>
</dbReference>
<evidence type="ECO:0000256" key="3">
    <source>
        <dbReference type="ARBA" id="ARBA00022741"/>
    </source>
</evidence>
<proteinExistence type="inferred from homology"/>
<dbReference type="Gene3D" id="1.10.1420.10">
    <property type="match status" value="2"/>
</dbReference>
<dbReference type="InterPro" id="IPR000432">
    <property type="entry name" value="DNA_mismatch_repair_MutS_C"/>
</dbReference>
<dbReference type="SMART" id="SM00534">
    <property type="entry name" value="MUTSac"/>
    <property type="match status" value="1"/>
</dbReference>
<dbReference type="NCBIfam" id="TIGR01070">
    <property type="entry name" value="mutS1"/>
    <property type="match status" value="1"/>
</dbReference>
<dbReference type="Proteomes" id="UP000034581">
    <property type="component" value="Unassembled WGS sequence"/>
</dbReference>
<dbReference type="PANTHER" id="PTHR11361">
    <property type="entry name" value="DNA MISMATCH REPAIR PROTEIN MUTS FAMILY MEMBER"/>
    <property type="match status" value="1"/>
</dbReference>
<dbReference type="PANTHER" id="PTHR11361:SF34">
    <property type="entry name" value="DNA MISMATCH REPAIR PROTEIN MSH1, MITOCHONDRIAL"/>
    <property type="match status" value="1"/>
</dbReference>
<dbReference type="GO" id="GO:0030983">
    <property type="term" value="F:mismatched DNA binding"/>
    <property type="evidence" value="ECO:0007669"/>
    <property type="project" value="InterPro"/>
</dbReference>
<dbReference type="Pfam" id="PF01624">
    <property type="entry name" value="MutS_I"/>
    <property type="match status" value="1"/>
</dbReference>
<dbReference type="NCBIfam" id="NF003810">
    <property type="entry name" value="PRK05399.1"/>
    <property type="match status" value="1"/>
</dbReference>
<dbReference type="PROSITE" id="PS00486">
    <property type="entry name" value="DNA_MISMATCH_REPAIR_2"/>
    <property type="match status" value="1"/>
</dbReference>
<dbReference type="CDD" id="cd03284">
    <property type="entry name" value="ABC_MutS1"/>
    <property type="match status" value="1"/>
</dbReference>
<dbReference type="InterPro" id="IPR007861">
    <property type="entry name" value="DNA_mismatch_repair_MutS_clamp"/>
</dbReference>
<evidence type="ECO:0000256" key="2">
    <source>
        <dbReference type="ARBA" id="ARBA00021982"/>
    </source>
</evidence>
<dbReference type="EMBL" id="LBQB01000009">
    <property type="protein sequence ID" value="KKP69083.1"/>
    <property type="molecule type" value="Genomic_DNA"/>
</dbReference>
<evidence type="ECO:0000256" key="5">
    <source>
        <dbReference type="ARBA" id="ARBA00022840"/>
    </source>
</evidence>
<reference evidence="12 13" key="1">
    <citation type="journal article" date="2015" name="Nature">
        <title>rRNA introns, odd ribosomes, and small enigmatic genomes across a large radiation of phyla.</title>
        <authorList>
            <person name="Brown C.T."/>
            <person name="Hug L.A."/>
            <person name="Thomas B.C."/>
            <person name="Sharon I."/>
            <person name="Castelle C.J."/>
            <person name="Singh A."/>
            <person name="Wilkins M.J."/>
            <person name="Williams K.H."/>
            <person name="Banfield J.F."/>
        </authorList>
    </citation>
    <scope>NUCLEOTIDE SEQUENCE [LARGE SCALE GENOMIC DNA]</scope>
</reference>
<evidence type="ECO:0000256" key="1">
    <source>
        <dbReference type="ARBA" id="ARBA00006271"/>
    </source>
</evidence>
<sequence>MFLDNQFKTPMLQQYQALKDKTPDSLLFFRLGDFYELFFDDAKVGSELMNITLTKRSRGADGKIPMCGVPYHAAENYINKLVKAGYKVAIAEQTTDSNDSKGLVEREVIRIVTPGTVLNEKLLEKKENNFLLCVNQNKNSLGFAFADLGTGIFQIHEMSFTSFEKDLASVIRQVQPKELLLPPLLYDNPHVLKVAKIEEDVNIFMLKDWSHVVENSDKILLNHFRIKSLSAFGIEVKNYPLALGAAANLLTYFKETQKSELQHFLKIDSYFSDEYLRIDSATVSNLELFKTVRGQSKKGSLLNLLDQTHTAMGGRLLRKWLSQPLSDMSKINARLDAVEILLQKKSFRQKVETSLKEIIDIERLISRLSLSLGSPRDLDGLKNSLRHVVKLSQLLAEEKILQPKLPFKLIKLIIPLINYIEKTIKEDPPFSTREGGFVRLGVSAELDSLRQLLSGDKEFLDALQEKERKRTGIEKLRIDSNKIYGYYIEVSKANMHLVPPNYVRKQTLVSSERFIIPELKIRESQVFEAEEKINKIEFTIFNETVKKVMEFLPILQEIALRVGEIDCLTSLSKIAEAQNYTKPRMIVNGDLIIKNGRHPVVESLILDTQFVPNDTVISEKDSLLLLITGPNMSGKSTYLRQVALIILMAQMGSFVPADSVVIPLTDQIFTRVGASDSLAEGQSTFLVEMIETANILNNATSKSLVVFDEVGRGTSTFDGMSIAWAVIEYLLSQRNKRPRTLFATHYHELTVLSDKYSEIKNMQMAVAKEKGEIVFLKKVIPGAEWESYGIEVAKLAGLPAPVIKRAQEILYKLKANQNTLKVNAKKTRDESGQMELI</sequence>
<evidence type="ECO:0000256" key="10">
    <source>
        <dbReference type="RuleBase" id="RU003756"/>
    </source>
</evidence>
<dbReference type="InterPro" id="IPR016151">
    <property type="entry name" value="DNA_mismatch_repair_MutS_N"/>
</dbReference>
<evidence type="ECO:0000259" key="11">
    <source>
        <dbReference type="PROSITE" id="PS00486"/>
    </source>
</evidence>
<dbReference type="AlphaFoldDB" id="A0A0G0BI49"/>
<keyword evidence="5 9" id="KW-0067">ATP-binding</keyword>
<comment type="similarity">
    <text evidence="1 9 10">Belongs to the DNA mismatch repair MutS family.</text>
</comment>
<dbReference type="SUPFAM" id="SSF53150">
    <property type="entry name" value="DNA repair protein MutS, domain II"/>
    <property type="match status" value="1"/>
</dbReference>
<dbReference type="InterPro" id="IPR007695">
    <property type="entry name" value="DNA_mismatch_repair_MutS-lik_N"/>
</dbReference>
<dbReference type="Pfam" id="PF05188">
    <property type="entry name" value="MutS_II"/>
    <property type="match status" value="1"/>
</dbReference>
<dbReference type="InterPro" id="IPR007696">
    <property type="entry name" value="DNA_mismatch_repair_MutS_core"/>
</dbReference>
<dbReference type="FunFam" id="3.40.1170.10:FF:000001">
    <property type="entry name" value="DNA mismatch repair protein MutS"/>
    <property type="match status" value="1"/>
</dbReference>
<comment type="caution">
    <text evidence="12">The sequence shown here is derived from an EMBL/GenBank/DDBJ whole genome shotgun (WGS) entry which is preliminary data.</text>
</comment>
<gene>
    <name evidence="9" type="primary">mutS</name>
    <name evidence="12" type="ORF">UR67_C0009G0010</name>
</gene>
<dbReference type="InterPro" id="IPR036187">
    <property type="entry name" value="DNA_mismatch_repair_MutS_sf"/>
</dbReference>
<dbReference type="GO" id="GO:0005524">
    <property type="term" value="F:ATP binding"/>
    <property type="evidence" value="ECO:0007669"/>
    <property type="project" value="UniProtKB-UniRule"/>
</dbReference>
<evidence type="ECO:0000313" key="13">
    <source>
        <dbReference type="Proteomes" id="UP000034581"/>
    </source>
</evidence>
<dbReference type="Pfam" id="PF00488">
    <property type="entry name" value="MutS_V"/>
    <property type="match status" value="1"/>
</dbReference>
<dbReference type="FunFam" id="3.40.50.300:FF:000870">
    <property type="entry name" value="MutS protein homolog 4"/>
    <property type="match status" value="1"/>
</dbReference>
<dbReference type="InterPro" id="IPR017261">
    <property type="entry name" value="DNA_mismatch_repair_MutS/MSH"/>
</dbReference>
<organism evidence="12 13">
    <name type="scientific">candidate division CPR3 bacterium GW2011_GWF2_35_18</name>
    <dbReference type="NCBI Taxonomy" id="1618350"/>
    <lineage>
        <taxon>Bacteria</taxon>
        <taxon>Bacteria division CPR3</taxon>
    </lineage>
</organism>
<evidence type="ECO:0000256" key="7">
    <source>
        <dbReference type="ARBA" id="ARBA00023204"/>
    </source>
</evidence>
<dbReference type="GO" id="GO:0140664">
    <property type="term" value="F:ATP-dependent DNA damage sensor activity"/>
    <property type="evidence" value="ECO:0007669"/>
    <property type="project" value="InterPro"/>
</dbReference>
<dbReference type="Pfam" id="PF05190">
    <property type="entry name" value="MutS_IV"/>
    <property type="match status" value="1"/>
</dbReference>
<evidence type="ECO:0000256" key="6">
    <source>
        <dbReference type="ARBA" id="ARBA00023125"/>
    </source>
</evidence>
<dbReference type="PIRSF" id="PIRSF037677">
    <property type="entry name" value="DNA_mis_repair_Msh6"/>
    <property type="match status" value="1"/>
</dbReference>
<keyword evidence="6 9" id="KW-0238">DNA-binding</keyword>
<dbReference type="SUPFAM" id="SSF52540">
    <property type="entry name" value="P-loop containing nucleoside triphosphate hydrolases"/>
    <property type="match status" value="1"/>
</dbReference>
<dbReference type="HAMAP" id="MF_00096">
    <property type="entry name" value="MutS"/>
    <property type="match status" value="1"/>
</dbReference>
<dbReference type="FunFam" id="1.10.1420.10:FF:000001">
    <property type="entry name" value="DNA mismatch repair protein MutS"/>
    <property type="match status" value="1"/>
</dbReference>
<dbReference type="InterPro" id="IPR007860">
    <property type="entry name" value="DNA_mmatch_repair_MutS_con_dom"/>
</dbReference>
<dbReference type="SMART" id="SM00533">
    <property type="entry name" value="MUTSd"/>
    <property type="match status" value="1"/>
</dbReference>
<dbReference type="InterPro" id="IPR027417">
    <property type="entry name" value="P-loop_NTPase"/>
</dbReference>
<dbReference type="GO" id="GO:0005829">
    <property type="term" value="C:cytosol"/>
    <property type="evidence" value="ECO:0007669"/>
    <property type="project" value="TreeGrafter"/>
</dbReference>
<dbReference type="Gene3D" id="3.40.50.300">
    <property type="entry name" value="P-loop containing nucleotide triphosphate hydrolases"/>
    <property type="match status" value="1"/>
</dbReference>
<protein>
    <recommendedName>
        <fullName evidence="2 9">DNA mismatch repair protein MutS</fullName>
    </recommendedName>
</protein>
<keyword evidence="7 9" id="KW-0234">DNA repair</keyword>
<feature type="binding site" evidence="9">
    <location>
        <begin position="629"/>
        <end position="636"/>
    </location>
    <ligand>
        <name>ATP</name>
        <dbReference type="ChEBI" id="CHEBI:30616"/>
    </ligand>
</feature>
<dbReference type="STRING" id="1618350.UR67_C0009G0010"/>